<feature type="transmembrane region" description="Helical" evidence="2">
    <location>
        <begin position="226"/>
        <end position="249"/>
    </location>
</feature>
<feature type="transmembrane region" description="Helical" evidence="2">
    <location>
        <begin position="145"/>
        <end position="163"/>
    </location>
</feature>
<organism evidence="3 4">
    <name type="scientific">Candidatus Kaiserbacteria bacterium RIFCSPHIGHO2_01_FULL_55_17</name>
    <dbReference type="NCBI Taxonomy" id="1798484"/>
    <lineage>
        <taxon>Bacteria</taxon>
        <taxon>Candidatus Kaiseribacteriota</taxon>
    </lineage>
</organism>
<feature type="transmembrane region" description="Helical" evidence="2">
    <location>
        <begin position="116"/>
        <end position="133"/>
    </location>
</feature>
<dbReference type="AlphaFoldDB" id="A0A1F6DAH9"/>
<evidence type="ECO:0000256" key="2">
    <source>
        <dbReference type="SAM" id="Phobius"/>
    </source>
</evidence>
<reference evidence="3 4" key="1">
    <citation type="journal article" date="2016" name="Nat. Commun.">
        <title>Thousands of microbial genomes shed light on interconnected biogeochemical processes in an aquifer system.</title>
        <authorList>
            <person name="Anantharaman K."/>
            <person name="Brown C.T."/>
            <person name="Hug L.A."/>
            <person name="Sharon I."/>
            <person name="Castelle C.J."/>
            <person name="Probst A.J."/>
            <person name="Thomas B.C."/>
            <person name="Singh A."/>
            <person name="Wilkins M.J."/>
            <person name="Karaoz U."/>
            <person name="Brodie E.L."/>
            <person name="Williams K.H."/>
            <person name="Hubbard S.S."/>
            <person name="Banfield J.F."/>
        </authorList>
    </citation>
    <scope>NUCLEOTIDE SEQUENCE [LARGE SCALE GENOMIC DNA]</scope>
</reference>
<feature type="transmembrane region" description="Helical" evidence="2">
    <location>
        <begin position="287"/>
        <end position="312"/>
    </location>
</feature>
<evidence type="ECO:0000256" key="1">
    <source>
        <dbReference type="SAM" id="MobiDB-lite"/>
    </source>
</evidence>
<accession>A0A1F6DAH9</accession>
<protein>
    <submittedName>
        <fullName evidence="3">Uncharacterized protein</fullName>
    </submittedName>
</protein>
<gene>
    <name evidence="3" type="ORF">A2853_01995</name>
</gene>
<keyword evidence="2" id="KW-0472">Membrane</keyword>
<feature type="compositionally biased region" description="Basic and acidic residues" evidence="1">
    <location>
        <begin position="532"/>
        <end position="580"/>
    </location>
</feature>
<feature type="transmembrane region" description="Helical" evidence="2">
    <location>
        <begin position="337"/>
        <end position="355"/>
    </location>
</feature>
<feature type="transmembrane region" description="Helical" evidence="2">
    <location>
        <begin position="256"/>
        <end position="275"/>
    </location>
</feature>
<name>A0A1F6DAH9_9BACT</name>
<dbReference type="Proteomes" id="UP000177958">
    <property type="component" value="Unassembled WGS sequence"/>
</dbReference>
<proteinExistence type="predicted"/>
<keyword evidence="2" id="KW-0812">Transmembrane</keyword>
<evidence type="ECO:0000313" key="4">
    <source>
        <dbReference type="Proteomes" id="UP000177958"/>
    </source>
</evidence>
<comment type="caution">
    <text evidence="3">The sequence shown here is derived from an EMBL/GenBank/DDBJ whole genome shotgun (WGS) entry which is preliminary data.</text>
</comment>
<feature type="region of interest" description="Disordered" evidence="1">
    <location>
        <begin position="532"/>
        <end position="582"/>
    </location>
</feature>
<keyword evidence="2" id="KW-1133">Transmembrane helix</keyword>
<evidence type="ECO:0000313" key="3">
    <source>
        <dbReference type="EMBL" id="OGG58448.1"/>
    </source>
</evidence>
<feature type="transmembrane region" description="Helical" evidence="2">
    <location>
        <begin position="58"/>
        <end position="82"/>
    </location>
</feature>
<sequence>MADTGESKGGSSLQMMFTVIWGLTRVFLGGFLAMLGIGLVGGVLVIAATYLFGNVLVAGLASGLLAVGATVIRWTGTIFNFFVEHLITKYSETLGTLGLSGGIDVVWSAFRDVANIALIGLFVFLAINIILGVKEYGEKKMIAKILVIAVLLNFSLLFTKVIIDTANFTAYQFYKSAGLERTRSAGVEGDLSSGGVADVFLNAAGITTAGDTFWGVKALADKNMGAALAFTVVATLLLFVMVGLFLYGAFQMLTRAILLVVLMILAPLAFVSWLVPSSTVEAGWKTWWESLISAAFFSPLFMMSLWASMLLLQKAGETRGGTTLGQFFTDPTKSAEAWTLIVVYCFAVGLLYFSIKFASSFANSIVGFSTISTGLRNALVGVPALAWRFGVAPLARQTIGRSAYFGRAASIQLGRDLTEKAGHKKQEARDLFKMGKIDEAKKNRMFAEAKTLENRAGKHALWAGRFDPFAKAGFNLGDAGLARQLTKVAGVSELLAGQRPKEVDVGFKQGIEKKIKLGQERMEALEVKPGERQKLREEAAEKVEGKAEYQAEAQRLQREHEAAQREHDSEKARVERDEGGHITSGRIQLRATKAEVEEIKRSIYEDARRRIETTTDAGEVRRIVAERNRGLKQEDLKVARAQKRLDALTAPLKEAKKNLDKTAGSLKRFAEAVDREANYEGNRRVRARQLGNVGAAEYLGRKSAGTGQRAAAWLSRDYEVVDEIASGVAKNVRGKVGTGNLKATIARLRRDFSEEFDEGAGE</sequence>
<feature type="transmembrane region" description="Helical" evidence="2">
    <location>
        <begin position="26"/>
        <end position="52"/>
    </location>
</feature>
<dbReference type="EMBL" id="MFKX01000003">
    <property type="protein sequence ID" value="OGG58448.1"/>
    <property type="molecule type" value="Genomic_DNA"/>
</dbReference>